<reference evidence="2 3" key="1">
    <citation type="submission" date="2012-11" db="EMBL/GenBank/DDBJ databases">
        <title>Whole genome sequence of Acidocella aminolytica 101 = DSM 11237.</title>
        <authorList>
            <person name="Azuma Y."/>
            <person name="Higashiura N."/>
            <person name="Hirakawa H."/>
            <person name="Matsushita K."/>
        </authorList>
    </citation>
    <scope>NUCLEOTIDE SEQUENCE [LARGE SCALE GENOMIC DNA]</scope>
    <source>
        <strain evidence="3">101 / DSM 11237</strain>
    </source>
</reference>
<organism evidence="2 3">
    <name type="scientific">Acidocella aminolytica 101 = DSM 11237</name>
    <dbReference type="NCBI Taxonomy" id="1120923"/>
    <lineage>
        <taxon>Bacteria</taxon>
        <taxon>Pseudomonadati</taxon>
        <taxon>Pseudomonadota</taxon>
        <taxon>Alphaproteobacteria</taxon>
        <taxon>Acetobacterales</taxon>
        <taxon>Acidocellaceae</taxon>
        <taxon>Acidocella</taxon>
    </lineage>
</organism>
<feature type="transmembrane region" description="Helical" evidence="1">
    <location>
        <begin position="148"/>
        <end position="165"/>
    </location>
</feature>
<dbReference type="EMBL" id="BANC01000003">
    <property type="protein sequence ID" value="GAN78596.1"/>
    <property type="molecule type" value="Genomic_DNA"/>
</dbReference>
<protein>
    <submittedName>
        <fullName evidence="2">Uncharacterized protein</fullName>
    </submittedName>
</protein>
<dbReference type="RefSeq" id="WP_048877092.1">
    <property type="nucleotide sequence ID" value="NZ_BANC01000003.1"/>
</dbReference>
<feature type="transmembrane region" description="Helical" evidence="1">
    <location>
        <begin position="27"/>
        <end position="46"/>
    </location>
</feature>
<keyword evidence="1" id="KW-0472">Membrane</keyword>
<dbReference type="STRING" id="1120923.SAMN02746095_02561"/>
<comment type="caution">
    <text evidence="2">The sequence shown here is derived from an EMBL/GenBank/DDBJ whole genome shotgun (WGS) entry which is preliminary data.</text>
</comment>
<keyword evidence="3" id="KW-1185">Reference proteome</keyword>
<dbReference type="AlphaFoldDB" id="A0A0D6PB59"/>
<evidence type="ECO:0000313" key="2">
    <source>
        <dbReference type="EMBL" id="GAN78596.1"/>
    </source>
</evidence>
<keyword evidence="1" id="KW-0812">Transmembrane</keyword>
<proteinExistence type="predicted"/>
<gene>
    <name evidence="2" type="ORF">Aam_003_008</name>
</gene>
<evidence type="ECO:0000256" key="1">
    <source>
        <dbReference type="SAM" id="Phobius"/>
    </source>
</evidence>
<sequence length="173" mass="18005">MIATTIQNIIQMPVAIRLALGDRRTRIWGAATFLIGLGFYLLVLPATDTGGAIGLVSLRFLTVGEAGLALIMAALLGLTTALGIYGLKQGAHVTSGKTILGAIVAIVPTLLCCSPILPLVIATIASVLPAAGTLGLPIQGFIATHETWLYAIAIIFMAWGLYANARRALYCAC</sequence>
<accession>A0A0D6PB59</accession>
<keyword evidence="1" id="KW-1133">Transmembrane helix</keyword>
<dbReference type="OrthoDB" id="9255936at2"/>
<feature type="transmembrane region" description="Helical" evidence="1">
    <location>
        <begin position="66"/>
        <end position="87"/>
    </location>
</feature>
<evidence type="ECO:0000313" key="3">
    <source>
        <dbReference type="Proteomes" id="UP000032668"/>
    </source>
</evidence>
<name>A0A0D6PB59_9PROT</name>
<feature type="transmembrane region" description="Helical" evidence="1">
    <location>
        <begin position="99"/>
        <end position="128"/>
    </location>
</feature>
<dbReference type="Proteomes" id="UP000032668">
    <property type="component" value="Unassembled WGS sequence"/>
</dbReference>